<dbReference type="GO" id="GO:0005829">
    <property type="term" value="C:cytosol"/>
    <property type="evidence" value="ECO:0007669"/>
    <property type="project" value="TreeGrafter"/>
</dbReference>
<dbReference type="SFLD" id="SFLDG01135">
    <property type="entry name" value="C1.5.6:_HAD__Beta-PGM__Phospha"/>
    <property type="match status" value="1"/>
</dbReference>
<gene>
    <name evidence="1" type="ORF">HELGO_WM33559</name>
</gene>
<dbReference type="Gene3D" id="1.10.150.240">
    <property type="entry name" value="Putative phosphatase, domain 2"/>
    <property type="match status" value="1"/>
</dbReference>
<dbReference type="InterPro" id="IPR041492">
    <property type="entry name" value="HAD_2"/>
</dbReference>
<dbReference type="GO" id="GO:0006281">
    <property type="term" value="P:DNA repair"/>
    <property type="evidence" value="ECO:0007669"/>
    <property type="project" value="TreeGrafter"/>
</dbReference>
<dbReference type="Gene3D" id="3.40.50.1000">
    <property type="entry name" value="HAD superfamily/HAD-like"/>
    <property type="match status" value="1"/>
</dbReference>
<dbReference type="Pfam" id="PF13419">
    <property type="entry name" value="HAD_2"/>
    <property type="match status" value="1"/>
</dbReference>
<dbReference type="NCBIfam" id="TIGR01549">
    <property type="entry name" value="HAD-SF-IA-v1"/>
    <property type="match status" value="1"/>
</dbReference>
<dbReference type="SFLD" id="SFLDS00003">
    <property type="entry name" value="Haloacid_Dehalogenase"/>
    <property type="match status" value="1"/>
</dbReference>
<sequence length="226" mass="25195">MKSGQSVGNAGQKYKLLIFDWDGTLMDSSERIVRCMHQAALSFQLPLADPAAIRDIIGLSLEIGAERLYPGLSDEQFSAFVAEFRRQSLGNEIEACQLFDGVKLILQSLSERGYYLSVATGKSRRGLDQDFRKHGMEGLFPISRTGDEAFSKPHPLMLEEILTDYNLDVDVALMIGDTEYDLQMAANAGMDSLAVSYGVHSAERLLAQRPQGLIERFDQLPDWLNK</sequence>
<protein>
    <submittedName>
        <fullName evidence="1">Similar to phosphoglycolate phosphatase, clustered with ribosomal large subunit pseudouridine synthase C</fullName>
    </submittedName>
</protein>
<dbReference type="InterPro" id="IPR023198">
    <property type="entry name" value="PGP-like_dom2"/>
</dbReference>
<dbReference type="InterPro" id="IPR036412">
    <property type="entry name" value="HAD-like_sf"/>
</dbReference>
<dbReference type="PANTHER" id="PTHR43434:SF24">
    <property type="entry name" value="HYDROLASE-RELATED"/>
    <property type="match status" value="1"/>
</dbReference>
<accession>A0A6S6T5S1</accession>
<evidence type="ECO:0000313" key="1">
    <source>
        <dbReference type="EMBL" id="CAA6811895.1"/>
    </source>
</evidence>
<dbReference type="PANTHER" id="PTHR43434">
    <property type="entry name" value="PHOSPHOGLYCOLATE PHOSPHATASE"/>
    <property type="match status" value="1"/>
</dbReference>
<dbReference type="AlphaFoldDB" id="A0A6S6T5S1"/>
<reference evidence="1" key="1">
    <citation type="submission" date="2020-01" db="EMBL/GenBank/DDBJ databases">
        <authorList>
            <person name="Meier V. D."/>
            <person name="Meier V D."/>
        </authorList>
    </citation>
    <scope>NUCLEOTIDE SEQUENCE</scope>
    <source>
        <strain evidence="1">HLG_WM_MAG_09</strain>
    </source>
</reference>
<dbReference type="InterPro" id="IPR006439">
    <property type="entry name" value="HAD-SF_hydro_IA"/>
</dbReference>
<proteinExistence type="predicted"/>
<dbReference type="SFLD" id="SFLDG01129">
    <property type="entry name" value="C1.5:_HAD__Beta-PGM__Phosphata"/>
    <property type="match status" value="1"/>
</dbReference>
<organism evidence="1">
    <name type="scientific">uncultured Thiotrichaceae bacterium</name>
    <dbReference type="NCBI Taxonomy" id="298394"/>
    <lineage>
        <taxon>Bacteria</taxon>
        <taxon>Pseudomonadati</taxon>
        <taxon>Pseudomonadota</taxon>
        <taxon>Gammaproteobacteria</taxon>
        <taxon>Thiotrichales</taxon>
        <taxon>Thiotrichaceae</taxon>
        <taxon>environmental samples</taxon>
    </lineage>
</organism>
<name>A0A6S6T5S1_9GAMM</name>
<dbReference type="InterPro" id="IPR023214">
    <property type="entry name" value="HAD_sf"/>
</dbReference>
<dbReference type="GO" id="GO:0008967">
    <property type="term" value="F:phosphoglycolate phosphatase activity"/>
    <property type="evidence" value="ECO:0007669"/>
    <property type="project" value="TreeGrafter"/>
</dbReference>
<dbReference type="InterPro" id="IPR050155">
    <property type="entry name" value="HAD-like_hydrolase_sf"/>
</dbReference>
<dbReference type="SUPFAM" id="SSF56784">
    <property type="entry name" value="HAD-like"/>
    <property type="match status" value="1"/>
</dbReference>
<dbReference type="EMBL" id="CACVAT010000178">
    <property type="protein sequence ID" value="CAA6811895.1"/>
    <property type="molecule type" value="Genomic_DNA"/>
</dbReference>